<feature type="region of interest" description="Disordered" evidence="1">
    <location>
        <begin position="120"/>
        <end position="153"/>
    </location>
</feature>
<dbReference type="InterPro" id="IPR031934">
    <property type="entry name" value="DUF4769"/>
</dbReference>
<dbReference type="STRING" id="35570.A0A1I8P705"/>
<proteinExistence type="predicted"/>
<feature type="region of interest" description="Disordered" evidence="1">
    <location>
        <begin position="296"/>
        <end position="318"/>
    </location>
</feature>
<evidence type="ECO:0000256" key="1">
    <source>
        <dbReference type="SAM" id="MobiDB-lite"/>
    </source>
</evidence>
<evidence type="ECO:0000313" key="3">
    <source>
        <dbReference type="Proteomes" id="UP000095300"/>
    </source>
</evidence>
<feature type="compositionally biased region" description="Acidic residues" evidence="1">
    <location>
        <begin position="611"/>
        <end position="624"/>
    </location>
</feature>
<protein>
    <submittedName>
        <fullName evidence="2">Uncharacterized protein</fullName>
    </submittedName>
</protein>
<evidence type="ECO:0000313" key="2">
    <source>
        <dbReference type="EnsemblMetazoa" id="SCAU005415-PA"/>
    </source>
</evidence>
<feature type="compositionally biased region" description="Acidic residues" evidence="1">
    <location>
        <begin position="305"/>
        <end position="315"/>
    </location>
</feature>
<accession>A0A1I8P705</accession>
<gene>
    <name evidence="2" type="primary">106088023</name>
</gene>
<dbReference type="KEGG" id="scac:106088023"/>
<dbReference type="EnsemblMetazoa" id="SCAU005415-RA">
    <property type="protein sequence ID" value="SCAU005415-PA"/>
    <property type="gene ID" value="SCAU005415"/>
</dbReference>
<dbReference type="AlphaFoldDB" id="A0A1I8P705"/>
<organism evidence="2 3">
    <name type="scientific">Stomoxys calcitrans</name>
    <name type="common">Stable fly</name>
    <name type="synonym">Conops calcitrans</name>
    <dbReference type="NCBI Taxonomy" id="35570"/>
    <lineage>
        <taxon>Eukaryota</taxon>
        <taxon>Metazoa</taxon>
        <taxon>Ecdysozoa</taxon>
        <taxon>Arthropoda</taxon>
        <taxon>Hexapoda</taxon>
        <taxon>Insecta</taxon>
        <taxon>Pterygota</taxon>
        <taxon>Neoptera</taxon>
        <taxon>Endopterygota</taxon>
        <taxon>Diptera</taxon>
        <taxon>Brachycera</taxon>
        <taxon>Muscomorpha</taxon>
        <taxon>Muscoidea</taxon>
        <taxon>Muscidae</taxon>
        <taxon>Stomoxys</taxon>
    </lineage>
</organism>
<sequence>MGCDIKQLLKEWKLENILPHLLAEKIDAEILEMIKLHHIRMLLHNFPLGIQIRFEHNLEEWRYNIGKPLYAHKCCVETNQFMGNQSYSCNVTSKGYKENAVNSTQQNLAQKGVPHIKNVTEHTEESPEHDSNNALLIPISNNTPPETPNTNHSLESASECQAKSSIASDSNASTEIVKQQLCIYTPRPYCPVPKVNLREILLNSKPEGTHLLKIYNSRKSFNRAERRILVNVIVMYYMRNELRFDLQTSYALEAAILKMFPTERLEMYRKSKRGSLYSKYMNAKTAIFSSHKTRTSKLSKAPSADDNEDTIDGSDVDTLNANELKGTTIPNMVEPTVRNATLDTQSDEFDLAQEFLDILEDDNENTKSNLIRPKVEAEVDSDISIQTAYRLHREIIVIRSPFSYKEFLEQACNAYSIPNIEDHYLTVNDCEISEMEFRRVIIQYYKLPTFFVEIKQKSSLPNQLNFDDNEDEVASTKVATIQIATDYLPSAEEILNLPALLPTVAGMNLGKPLENRHRSNIANAVMDECLSMQPNRALKRQDFLILAQNICQAFPNEEESTYFVPSQPKNPARGKLWCAYNKKRNFLLHNGMANRRFPKTQHKKDFHIEQDADQSEADEEDSIDFSENTTMDLDYLMVKWSETFEHRCLELKEEKLTPYEYMERYSILRTPLGTTLMEIDVHNRYPKALTIHNWMKLNERVIEKAKKIKRKCQPLTEILKSIEGSKAENYRAALSLLLIPYILPHNGRKSELTSWRASKLEIQQRFIKDYKSLDELREEPKPTDLQIRFVHSHPQIIYSEFGISGFIFPFSNLLESLNSLFHYMIAMNIEYPKSCNHVWQFVQCAIFDIKEIGNKLSCVDSTLKDLLLAN</sequence>
<reference evidence="2" key="1">
    <citation type="submission" date="2020-05" db="UniProtKB">
        <authorList>
            <consortium name="EnsemblMetazoa"/>
        </authorList>
    </citation>
    <scope>IDENTIFICATION</scope>
    <source>
        <strain evidence="2">USDA</strain>
    </source>
</reference>
<dbReference type="Pfam" id="PF15992">
    <property type="entry name" value="DUF4769"/>
    <property type="match status" value="1"/>
</dbReference>
<dbReference type="VEuPathDB" id="VectorBase:SCAU005415"/>
<keyword evidence="3" id="KW-1185">Reference proteome</keyword>
<feature type="compositionally biased region" description="Basic and acidic residues" evidence="1">
    <location>
        <begin position="120"/>
        <end position="131"/>
    </location>
</feature>
<name>A0A1I8P705_STOCA</name>
<dbReference type="OrthoDB" id="7699470at2759"/>
<feature type="compositionally biased region" description="Low complexity" evidence="1">
    <location>
        <begin position="141"/>
        <end position="151"/>
    </location>
</feature>
<feature type="region of interest" description="Disordered" evidence="1">
    <location>
        <begin position="600"/>
        <end position="624"/>
    </location>
</feature>
<dbReference type="Proteomes" id="UP000095300">
    <property type="component" value="Unassembled WGS sequence"/>
</dbReference>